<keyword evidence="1" id="KW-0732">Signal</keyword>
<organism evidence="2 3">
    <name type="scientific">Luteococcus japonicus</name>
    <dbReference type="NCBI Taxonomy" id="33984"/>
    <lineage>
        <taxon>Bacteria</taxon>
        <taxon>Bacillati</taxon>
        <taxon>Actinomycetota</taxon>
        <taxon>Actinomycetes</taxon>
        <taxon>Propionibacteriales</taxon>
        <taxon>Propionibacteriaceae</taxon>
        <taxon>Luteococcus</taxon>
    </lineage>
</organism>
<dbReference type="Proteomes" id="UP000275749">
    <property type="component" value="Unassembled WGS sequence"/>
</dbReference>
<accession>A0A3N1ZSF0</accession>
<dbReference type="EMBL" id="RKHG01000001">
    <property type="protein sequence ID" value="ROR53759.1"/>
    <property type="molecule type" value="Genomic_DNA"/>
</dbReference>
<name>A0A3N1ZSF0_9ACTN</name>
<reference evidence="2 3" key="1">
    <citation type="submission" date="2018-11" db="EMBL/GenBank/DDBJ databases">
        <title>Sequencing the genomes of 1000 actinobacteria strains.</title>
        <authorList>
            <person name="Klenk H.-P."/>
        </authorList>
    </citation>
    <scope>NUCLEOTIDE SEQUENCE [LARGE SCALE GENOMIC DNA]</scope>
    <source>
        <strain evidence="2 3">DSM 10546</strain>
    </source>
</reference>
<proteinExistence type="predicted"/>
<evidence type="ECO:0000313" key="2">
    <source>
        <dbReference type="EMBL" id="ROR53759.1"/>
    </source>
</evidence>
<dbReference type="AlphaFoldDB" id="A0A3N1ZSF0"/>
<evidence type="ECO:0000313" key="3">
    <source>
        <dbReference type="Proteomes" id="UP000275749"/>
    </source>
</evidence>
<feature type="signal peptide" evidence="1">
    <location>
        <begin position="1"/>
        <end position="24"/>
    </location>
</feature>
<gene>
    <name evidence="2" type="ORF">EDD41_0930</name>
</gene>
<dbReference type="RefSeq" id="WP_094764384.1">
    <property type="nucleotide sequence ID" value="NZ_RKHG01000001.1"/>
</dbReference>
<feature type="chain" id="PRO_5018111887" evidence="1">
    <location>
        <begin position="25"/>
        <end position="145"/>
    </location>
</feature>
<evidence type="ECO:0000256" key="1">
    <source>
        <dbReference type="SAM" id="SignalP"/>
    </source>
</evidence>
<protein>
    <submittedName>
        <fullName evidence="2">Uncharacterized protein</fullName>
    </submittedName>
</protein>
<comment type="caution">
    <text evidence="2">The sequence shown here is derived from an EMBL/GenBank/DDBJ whole genome shotgun (WGS) entry which is preliminary data.</text>
</comment>
<sequence length="145" mass="15806">MKRKYPVLTTTLALAIAGASPAFAGVDRTTSDTFSAGIDAPRTATFREQLKIGGVVNAVTYTTTIVWTSTEDQVDKVVSCHSFVSSAIPYRTASHESWSSRNAKLGTANCSSHFQLTIVNGAYYSHYQYMKVNGYYVISKRSTDA</sequence>